<feature type="transmembrane region" description="Helical" evidence="2">
    <location>
        <begin position="295"/>
        <end position="320"/>
    </location>
</feature>
<accession>A0ABN7SHR1</accession>
<reference evidence="4 5" key="1">
    <citation type="submission" date="2021-04" db="EMBL/GenBank/DDBJ databases">
        <authorList>
            <person name="Bliznina A."/>
        </authorList>
    </citation>
    <scope>NUCLEOTIDE SEQUENCE [LARGE SCALE GENOMIC DNA]</scope>
</reference>
<keyword evidence="2" id="KW-0472">Membrane</keyword>
<proteinExistence type="predicted"/>
<keyword evidence="2" id="KW-1133">Transmembrane helix</keyword>
<feature type="compositionally biased region" description="Polar residues" evidence="1">
    <location>
        <begin position="387"/>
        <end position="398"/>
    </location>
</feature>
<evidence type="ECO:0000259" key="3">
    <source>
        <dbReference type="PROSITE" id="PS50835"/>
    </source>
</evidence>
<sequence>MPETNIFLPEGESFVYKLDKEQNDPNFVKYEIARGKNNVKHGELTKQREAGADESFNYVPLNTNELVMYDDDSLSLTFPFESREDEFRIRLRDSGRLGDAGDHDDAIFQVEKVQRPAVGEFGEVNENESVLLSCDKNNLEGEVYYTLDGERLNEASLVLTKEHHKKPLKCHVEFTSSEDDQIRPAEYNSLASEPFELSIAFVPAQPEIVIQSEYCQDKTQPLVLLCNDTLPETNPEVTSYQWRKDGVTVGNERTYTVSDPSELAEKSITCSLINVKGSSMESAEFTSSDVCASSIATAGIFIISAVAGVVAILAVVGLVICNRRRAANSKEQESMKLDGNPAAYEYSAGAPTAPHRGPPASSGSDTSLVDHSDNRYAPGQYVDYDPKQQTNNNSSGQYHSLDAAKMGKPKSKNPIGHKDRVDYVEFGSSTVSKR</sequence>
<evidence type="ECO:0000256" key="1">
    <source>
        <dbReference type="SAM" id="MobiDB-lite"/>
    </source>
</evidence>
<dbReference type="InterPro" id="IPR007110">
    <property type="entry name" value="Ig-like_dom"/>
</dbReference>
<organism evidence="4 5">
    <name type="scientific">Oikopleura dioica</name>
    <name type="common">Tunicate</name>
    <dbReference type="NCBI Taxonomy" id="34765"/>
    <lineage>
        <taxon>Eukaryota</taxon>
        <taxon>Metazoa</taxon>
        <taxon>Chordata</taxon>
        <taxon>Tunicata</taxon>
        <taxon>Appendicularia</taxon>
        <taxon>Copelata</taxon>
        <taxon>Oikopleuridae</taxon>
        <taxon>Oikopleura</taxon>
    </lineage>
</organism>
<gene>
    <name evidence="4" type="ORF">OKIOD_LOCUS8358</name>
</gene>
<feature type="domain" description="Ig-like" evidence="3">
    <location>
        <begin position="206"/>
        <end position="286"/>
    </location>
</feature>
<dbReference type="Proteomes" id="UP001158576">
    <property type="component" value="Chromosome XSR"/>
</dbReference>
<evidence type="ECO:0000256" key="2">
    <source>
        <dbReference type="SAM" id="Phobius"/>
    </source>
</evidence>
<name>A0ABN7SHR1_OIKDI</name>
<keyword evidence="2" id="KW-0812">Transmembrane</keyword>
<feature type="region of interest" description="Disordered" evidence="1">
    <location>
        <begin position="329"/>
        <end position="434"/>
    </location>
</feature>
<protein>
    <submittedName>
        <fullName evidence="4">Oidioi.mRNA.OKI2018_I69.XSR.g16800.t1.cds</fullName>
    </submittedName>
</protein>
<evidence type="ECO:0000313" key="5">
    <source>
        <dbReference type="Proteomes" id="UP001158576"/>
    </source>
</evidence>
<evidence type="ECO:0000313" key="4">
    <source>
        <dbReference type="EMBL" id="CAG5100009.1"/>
    </source>
</evidence>
<keyword evidence="5" id="KW-1185">Reference proteome</keyword>
<dbReference type="PROSITE" id="PS50835">
    <property type="entry name" value="IG_LIKE"/>
    <property type="match status" value="1"/>
</dbReference>
<dbReference type="EMBL" id="OU015569">
    <property type="protein sequence ID" value="CAG5100009.1"/>
    <property type="molecule type" value="Genomic_DNA"/>
</dbReference>